<accession>A0A3P7P4I5</accession>
<dbReference type="Proteomes" id="UP000281553">
    <property type="component" value="Unassembled WGS sequence"/>
</dbReference>
<proteinExistence type="predicted"/>
<dbReference type="AlphaFoldDB" id="A0A3P7P4I5"/>
<keyword evidence="2" id="KW-1185">Reference proteome</keyword>
<reference evidence="1 2" key="1">
    <citation type="submission" date="2018-11" db="EMBL/GenBank/DDBJ databases">
        <authorList>
            <consortium name="Pathogen Informatics"/>
        </authorList>
    </citation>
    <scope>NUCLEOTIDE SEQUENCE [LARGE SCALE GENOMIC DNA]</scope>
</reference>
<protein>
    <submittedName>
        <fullName evidence="1">Uncharacterized protein</fullName>
    </submittedName>
</protein>
<evidence type="ECO:0000313" key="1">
    <source>
        <dbReference type="EMBL" id="VDN45183.1"/>
    </source>
</evidence>
<gene>
    <name evidence="1" type="ORF">DILT_LOCUS19540</name>
</gene>
<organism evidence="1 2">
    <name type="scientific">Dibothriocephalus latus</name>
    <name type="common">Fish tapeworm</name>
    <name type="synonym">Diphyllobothrium latum</name>
    <dbReference type="NCBI Taxonomy" id="60516"/>
    <lineage>
        <taxon>Eukaryota</taxon>
        <taxon>Metazoa</taxon>
        <taxon>Spiralia</taxon>
        <taxon>Lophotrochozoa</taxon>
        <taxon>Platyhelminthes</taxon>
        <taxon>Cestoda</taxon>
        <taxon>Eucestoda</taxon>
        <taxon>Diphyllobothriidea</taxon>
        <taxon>Diphyllobothriidae</taxon>
        <taxon>Dibothriocephalus</taxon>
    </lineage>
</organism>
<evidence type="ECO:0000313" key="2">
    <source>
        <dbReference type="Proteomes" id="UP000281553"/>
    </source>
</evidence>
<dbReference type="EMBL" id="UYRU01115099">
    <property type="protein sequence ID" value="VDN45183.1"/>
    <property type="molecule type" value="Genomic_DNA"/>
</dbReference>
<name>A0A3P7P4I5_DIBLA</name>
<sequence length="72" mass="7746">MNTQPSDTFDTQLSIIVDQETSASMAVTNVKSATGRVARELGRIYSQTEASPCEGLKKQGGTQCRALSPKVR</sequence>